<dbReference type="SMART" id="SM01006">
    <property type="entry name" value="AlcB"/>
    <property type="match status" value="1"/>
</dbReference>
<evidence type="ECO:0000256" key="4">
    <source>
        <dbReference type="ARBA" id="ARBA00031122"/>
    </source>
</evidence>
<dbReference type="PANTHER" id="PTHR31438:SF1">
    <property type="entry name" value="LYSINE N-ACYLTRANSFERASE C17G9.06C-RELATED"/>
    <property type="match status" value="1"/>
</dbReference>
<accession>A0A895YE39</accession>
<proteinExistence type="predicted"/>
<dbReference type="InterPro" id="IPR016181">
    <property type="entry name" value="Acyl_CoA_acyltransferase"/>
</dbReference>
<dbReference type="AlphaFoldDB" id="A0A895YE39"/>
<evidence type="ECO:0000256" key="3">
    <source>
        <dbReference type="ARBA" id="ARBA00020586"/>
    </source>
</evidence>
<evidence type="ECO:0000256" key="1">
    <source>
        <dbReference type="ARBA" id="ARBA00003818"/>
    </source>
</evidence>
<protein>
    <recommendedName>
        <fullName evidence="3">Lysine N-acyltransferase MbtK</fullName>
    </recommendedName>
    <alternativeName>
        <fullName evidence="4">Mycobactin synthase protein K</fullName>
    </alternativeName>
</protein>
<dbReference type="UniPathway" id="UPA00011"/>
<gene>
    <name evidence="6" type="ORF">JQS43_14045</name>
</gene>
<dbReference type="EMBL" id="CP070499">
    <property type="protein sequence ID" value="QSB12806.1"/>
    <property type="molecule type" value="Genomic_DNA"/>
</dbReference>
<name>A0A895YE39_9ACTN</name>
<reference evidence="6" key="1">
    <citation type="submission" date="2021-02" db="EMBL/GenBank/DDBJ databases">
        <title>Natrosporangium hydrolyticum gen. nov., sp. nov, a haloalkaliphilic actinobacterium from a soda solonchak soil.</title>
        <authorList>
            <person name="Sorokin D.Y."/>
            <person name="Khijniak T.V."/>
            <person name="Zakharycheva A.P."/>
            <person name="Boueva O.V."/>
            <person name="Ariskina E.V."/>
            <person name="Hahnke R.L."/>
            <person name="Bunk B."/>
            <person name="Sproer C."/>
            <person name="Schumann P."/>
            <person name="Evtushenko L.I."/>
            <person name="Kublanov I.V."/>
        </authorList>
    </citation>
    <scope>NUCLEOTIDE SEQUENCE</scope>
    <source>
        <strain evidence="6">DSM 106523</strain>
    </source>
</reference>
<dbReference type="RefSeq" id="WP_239674847.1">
    <property type="nucleotide sequence ID" value="NZ_CP070499.1"/>
</dbReference>
<organism evidence="6 7">
    <name type="scientific">Natronosporangium hydrolyticum</name>
    <dbReference type="NCBI Taxonomy" id="2811111"/>
    <lineage>
        <taxon>Bacteria</taxon>
        <taxon>Bacillati</taxon>
        <taxon>Actinomycetota</taxon>
        <taxon>Actinomycetes</taxon>
        <taxon>Micromonosporales</taxon>
        <taxon>Micromonosporaceae</taxon>
        <taxon>Natronosporangium</taxon>
    </lineage>
</organism>
<feature type="domain" description="Acyltransferase MbtK/IucB-like conserved" evidence="5">
    <location>
        <begin position="18"/>
        <end position="65"/>
    </location>
</feature>
<comment type="function">
    <text evidence="1">Acyltransferase required for the direct transfer of medium- to long-chain fatty acyl moieties from a carrier protein (MbtL) on to the epsilon-amino group of lysine residue in the mycobactin core.</text>
</comment>
<dbReference type="PANTHER" id="PTHR31438">
    <property type="entry name" value="LYSINE N-ACYLTRANSFERASE C17G9.06C-RELATED"/>
    <property type="match status" value="1"/>
</dbReference>
<evidence type="ECO:0000313" key="7">
    <source>
        <dbReference type="Proteomes" id="UP000662857"/>
    </source>
</evidence>
<dbReference type="SUPFAM" id="SSF55729">
    <property type="entry name" value="Acyl-CoA N-acyltransferases (Nat)"/>
    <property type="match status" value="1"/>
</dbReference>
<dbReference type="InterPro" id="IPR019432">
    <property type="entry name" value="Acyltransferase_MbtK/IucB-like"/>
</dbReference>
<dbReference type="Proteomes" id="UP000662857">
    <property type="component" value="Chromosome"/>
</dbReference>
<evidence type="ECO:0000313" key="6">
    <source>
        <dbReference type="EMBL" id="QSB12806.1"/>
    </source>
</evidence>
<evidence type="ECO:0000256" key="2">
    <source>
        <dbReference type="ARBA" id="ARBA00005102"/>
    </source>
</evidence>
<dbReference type="GO" id="GO:0019290">
    <property type="term" value="P:siderophore biosynthetic process"/>
    <property type="evidence" value="ECO:0007669"/>
    <property type="project" value="InterPro"/>
</dbReference>
<dbReference type="Pfam" id="PF13523">
    <property type="entry name" value="Acetyltransf_8"/>
    <property type="match status" value="1"/>
</dbReference>
<dbReference type="Gene3D" id="3.40.630.30">
    <property type="match status" value="1"/>
</dbReference>
<comment type="pathway">
    <text evidence="2">Siderophore biosynthesis; mycobactin biosynthesis.</text>
</comment>
<sequence>MTRTGYHRTSPLGEMTIEPLDATAEAEQLHAWITHPRAVFWGMPTADIPTVQREYQRIEADPHHHAWLGRLANIPLFLAESYDPAHSELAGHYPVQAGDVGMHVLVAPPDRPRHGLTSAVMRTVMEFLFADPRHQRVVVEPDVRNTAIAAKNAAAGFVVAGEIRLSDKVARLSFCTRSDYAASSLAREAL</sequence>
<dbReference type="GO" id="GO:0016410">
    <property type="term" value="F:N-acyltransferase activity"/>
    <property type="evidence" value="ECO:0007669"/>
    <property type="project" value="TreeGrafter"/>
</dbReference>
<keyword evidence="7" id="KW-1185">Reference proteome</keyword>
<dbReference type="KEGG" id="nhy:JQS43_14045"/>
<evidence type="ECO:0000259" key="5">
    <source>
        <dbReference type="SMART" id="SM01006"/>
    </source>
</evidence>